<dbReference type="Proteomes" id="UP000603352">
    <property type="component" value="Unassembled WGS sequence"/>
</dbReference>
<evidence type="ECO:0000256" key="2">
    <source>
        <dbReference type="ARBA" id="ARBA00023015"/>
    </source>
</evidence>
<comment type="similarity">
    <text evidence="1">Belongs to the LysR transcriptional regulatory family.</text>
</comment>
<dbReference type="PROSITE" id="PS50931">
    <property type="entry name" value="HTH_LYSR"/>
    <property type="match status" value="1"/>
</dbReference>
<evidence type="ECO:0000313" key="6">
    <source>
        <dbReference type="EMBL" id="GGB29910.1"/>
    </source>
</evidence>
<dbReference type="Pfam" id="PF00126">
    <property type="entry name" value="HTH_1"/>
    <property type="match status" value="1"/>
</dbReference>
<dbReference type="Gene3D" id="1.10.10.10">
    <property type="entry name" value="Winged helix-like DNA-binding domain superfamily/Winged helix DNA-binding domain"/>
    <property type="match status" value="1"/>
</dbReference>
<comment type="caution">
    <text evidence="6">The sequence shown here is derived from an EMBL/GenBank/DDBJ whole genome shotgun (WGS) entry which is preliminary data.</text>
</comment>
<organism evidence="6 7">
    <name type="scientific">Tistrella bauzanensis</name>
    <dbReference type="NCBI Taxonomy" id="657419"/>
    <lineage>
        <taxon>Bacteria</taxon>
        <taxon>Pseudomonadati</taxon>
        <taxon>Pseudomonadota</taxon>
        <taxon>Alphaproteobacteria</taxon>
        <taxon>Geminicoccales</taxon>
        <taxon>Geminicoccaceae</taxon>
        <taxon>Tistrella</taxon>
    </lineage>
</organism>
<keyword evidence="3" id="KW-0238">DNA-binding</keyword>
<reference evidence="7" key="1">
    <citation type="journal article" date="2019" name="Int. J. Syst. Evol. Microbiol.">
        <title>The Global Catalogue of Microorganisms (GCM) 10K type strain sequencing project: providing services to taxonomists for standard genome sequencing and annotation.</title>
        <authorList>
            <consortium name="The Broad Institute Genomics Platform"/>
            <consortium name="The Broad Institute Genome Sequencing Center for Infectious Disease"/>
            <person name="Wu L."/>
            <person name="Ma J."/>
        </authorList>
    </citation>
    <scope>NUCLEOTIDE SEQUENCE [LARGE SCALE GENOMIC DNA]</scope>
    <source>
        <strain evidence="7">CGMCC 1.10188</strain>
    </source>
</reference>
<dbReference type="CDD" id="cd08474">
    <property type="entry name" value="PBP2_CrgA_like_5"/>
    <property type="match status" value="1"/>
</dbReference>
<proteinExistence type="inferred from homology"/>
<evidence type="ECO:0000313" key="7">
    <source>
        <dbReference type="Proteomes" id="UP000603352"/>
    </source>
</evidence>
<dbReference type="PANTHER" id="PTHR30537">
    <property type="entry name" value="HTH-TYPE TRANSCRIPTIONAL REGULATOR"/>
    <property type="match status" value="1"/>
</dbReference>
<evidence type="ECO:0000256" key="4">
    <source>
        <dbReference type="ARBA" id="ARBA00023163"/>
    </source>
</evidence>
<dbReference type="SUPFAM" id="SSF46785">
    <property type="entry name" value="Winged helix' DNA-binding domain"/>
    <property type="match status" value="1"/>
</dbReference>
<evidence type="ECO:0000259" key="5">
    <source>
        <dbReference type="PROSITE" id="PS50931"/>
    </source>
</evidence>
<sequence>MRGRDVAELRAFAAVAEHESFARAAAHLGMTPSALSQTIRTLEDRLGVRLLNRTTRSVAISDAGASLLARILPALAELDVAVDDLTRNRESPHGVLRLNVTRDAALHYIAPLIAPFSAACPAVMLDITVDDRLVDIVAGGFDAGVRLGETVARDMIAIRLGGAQRMMVVAAAAYLDRHGTPSSPRDLGRHRCLNYRWPTSGAPYRWEFSRDGEALTVAVPGPVITNAPDMLVRAALDGAGIGCFFADLVRDHVAAGRLRHLLAAWSPPFPGFYLYHPSRRQVPPALRAFIDFIMRPQG</sequence>
<dbReference type="RefSeq" id="WP_188575356.1">
    <property type="nucleotide sequence ID" value="NZ_BMDZ01000006.1"/>
</dbReference>
<dbReference type="InterPro" id="IPR005119">
    <property type="entry name" value="LysR_subst-bd"/>
</dbReference>
<dbReference type="InterPro" id="IPR000847">
    <property type="entry name" value="LysR_HTH_N"/>
</dbReference>
<evidence type="ECO:0000256" key="1">
    <source>
        <dbReference type="ARBA" id="ARBA00009437"/>
    </source>
</evidence>
<dbReference type="PANTHER" id="PTHR30537:SF1">
    <property type="entry name" value="HTH-TYPE TRANSCRIPTIONAL REGULATOR PGRR"/>
    <property type="match status" value="1"/>
</dbReference>
<dbReference type="InterPro" id="IPR036388">
    <property type="entry name" value="WH-like_DNA-bd_sf"/>
</dbReference>
<feature type="domain" description="HTH lysR-type" evidence="5">
    <location>
        <begin position="4"/>
        <end position="61"/>
    </location>
</feature>
<dbReference type="SUPFAM" id="SSF53850">
    <property type="entry name" value="Periplasmic binding protein-like II"/>
    <property type="match status" value="1"/>
</dbReference>
<keyword evidence="4" id="KW-0804">Transcription</keyword>
<keyword evidence="2" id="KW-0805">Transcription regulation</keyword>
<evidence type="ECO:0000256" key="3">
    <source>
        <dbReference type="ARBA" id="ARBA00023125"/>
    </source>
</evidence>
<dbReference type="Pfam" id="PF03466">
    <property type="entry name" value="LysR_substrate"/>
    <property type="match status" value="1"/>
</dbReference>
<accession>A0ABQ1IB01</accession>
<keyword evidence="7" id="KW-1185">Reference proteome</keyword>
<gene>
    <name evidence="6" type="ORF">GCM10011505_09100</name>
</gene>
<dbReference type="EMBL" id="BMDZ01000006">
    <property type="protein sequence ID" value="GGB29910.1"/>
    <property type="molecule type" value="Genomic_DNA"/>
</dbReference>
<dbReference type="PRINTS" id="PR00039">
    <property type="entry name" value="HTHLYSR"/>
</dbReference>
<dbReference type="InterPro" id="IPR058163">
    <property type="entry name" value="LysR-type_TF_proteobact-type"/>
</dbReference>
<dbReference type="InterPro" id="IPR036390">
    <property type="entry name" value="WH_DNA-bd_sf"/>
</dbReference>
<name>A0ABQ1IB01_9PROT</name>
<protein>
    <submittedName>
        <fullName evidence="6">LysR family transcriptional regulator</fullName>
    </submittedName>
</protein>
<dbReference type="Gene3D" id="3.40.190.290">
    <property type="match status" value="1"/>
</dbReference>